<name>A0A0H2RSA3_9AGAM</name>
<evidence type="ECO:0000313" key="2">
    <source>
        <dbReference type="EMBL" id="KLO12333.1"/>
    </source>
</evidence>
<evidence type="ECO:0000313" key="3">
    <source>
        <dbReference type="Proteomes" id="UP000053477"/>
    </source>
</evidence>
<dbReference type="OrthoDB" id="2532734at2759"/>
<dbReference type="AlphaFoldDB" id="A0A0H2RSA3"/>
<protein>
    <submittedName>
        <fullName evidence="2">Uncharacterized protein</fullName>
    </submittedName>
</protein>
<organism evidence="2 3">
    <name type="scientific">Schizopora paradoxa</name>
    <dbReference type="NCBI Taxonomy" id="27342"/>
    <lineage>
        <taxon>Eukaryota</taxon>
        <taxon>Fungi</taxon>
        <taxon>Dikarya</taxon>
        <taxon>Basidiomycota</taxon>
        <taxon>Agaricomycotina</taxon>
        <taxon>Agaricomycetes</taxon>
        <taxon>Hymenochaetales</taxon>
        <taxon>Schizoporaceae</taxon>
        <taxon>Schizopora</taxon>
    </lineage>
</organism>
<proteinExistence type="predicted"/>
<sequence length="173" mass="18962">MSKLLAKIKGQTTHKDSSDHEHKHDQSQTNDRPEERQFVDRDSNQKETEAPKPQAAQPSLMSYESTNNSGVCGARGGKKSEEPVEEQRFSIQPHPARTNDPRDLQPGDEQDFMSPGRGACSARAPLAPGVFSMPGPVIPNAAQHQEIPPPSSRDELRARSAELNQSSNNANSQ</sequence>
<dbReference type="EMBL" id="KQ085980">
    <property type="protein sequence ID" value="KLO12333.1"/>
    <property type="molecule type" value="Genomic_DNA"/>
</dbReference>
<keyword evidence="3" id="KW-1185">Reference proteome</keyword>
<dbReference type="InParanoid" id="A0A0H2RSA3"/>
<feature type="compositionally biased region" description="Polar residues" evidence="1">
    <location>
        <begin position="56"/>
        <end position="70"/>
    </location>
</feature>
<feature type="region of interest" description="Disordered" evidence="1">
    <location>
        <begin position="1"/>
        <end position="173"/>
    </location>
</feature>
<feature type="compositionally biased region" description="Basic and acidic residues" evidence="1">
    <location>
        <begin position="13"/>
        <end position="50"/>
    </location>
</feature>
<gene>
    <name evidence="2" type="ORF">SCHPADRAFT_998237</name>
</gene>
<reference evidence="2 3" key="1">
    <citation type="submission" date="2015-04" db="EMBL/GenBank/DDBJ databases">
        <title>Complete genome sequence of Schizopora paradoxa KUC8140, a cosmopolitan wood degrader in East Asia.</title>
        <authorList>
            <consortium name="DOE Joint Genome Institute"/>
            <person name="Min B."/>
            <person name="Park H."/>
            <person name="Jang Y."/>
            <person name="Kim J.-J."/>
            <person name="Kim K.H."/>
            <person name="Pangilinan J."/>
            <person name="Lipzen A."/>
            <person name="Riley R."/>
            <person name="Grigoriev I.V."/>
            <person name="Spatafora J.W."/>
            <person name="Choi I.-G."/>
        </authorList>
    </citation>
    <scope>NUCLEOTIDE SEQUENCE [LARGE SCALE GENOMIC DNA]</scope>
    <source>
        <strain evidence="2 3">KUC8140</strain>
    </source>
</reference>
<feature type="compositionally biased region" description="Polar residues" evidence="1">
    <location>
        <begin position="162"/>
        <end position="173"/>
    </location>
</feature>
<evidence type="ECO:0000256" key="1">
    <source>
        <dbReference type="SAM" id="MobiDB-lite"/>
    </source>
</evidence>
<dbReference type="Proteomes" id="UP000053477">
    <property type="component" value="Unassembled WGS sequence"/>
</dbReference>
<accession>A0A0H2RSA3</accession>
<feature type="compositionally biased region" description="Basic and acidic residues" evidence="1">
    <location>
        <begin position="78"/>
        <end position="88"/>
    </location>
</feature>